<dbReference type="PROSITE" id="PS51257">
    <property type="entry name" value="PROKAR_LIPOPROTEIN"/>
    <property type="match status" value="1"/>
</dbReference>
<keyword evidence="4" id="KW-1185">Reference proteome</keyword>
<reference evidence="4" key="1">
    <citation type="journal article" date="2019" name="Int. J. Syst. Evol. Microbiol.">
        <title>The Global Catalogue of Microorganisms (GCM) 10K type strain sequencing project: providing services to taxonomists for standard genome sequencing and annotation.</title>
        <authorList>
            <consortium name="The Broad Institute Genomics Platform"/>
            <consortium name="The Broad Institute Genome Sequencing Center for Infectious Disease"/>
            <person name="Wu L."/>
            <person name="Ma J."/>
        </authorList>
    </citation>
    <scope>NUCLEOTIDE SEQUENCE [LARGE SCALE GENOMIC DNA]</scope>
    <source>
        <strain evidence="4">YJ-61-S</strain>
    </source>
</reference>
<comment type="caution">
    <text evidence="3">The sequence shown here is derived from an EMBL/GenBank/DDBJ whole genome shotgun (WGS) entry which is preliminary data.</text>
</comment>
<dbReference type="PANTHER" id="PTHR35089">
    <property type="entry name" value="CHAPERONE PROTEIN SKP"/>
    <property type="match status" value="1"/>
</dbReference>
<gene>
    <name evidence="3" type="ORF">ACFO3O_07540</name>
</gene>
<evidence type="ECO:0000313" key="3">
    <source>
        <dbReference type="EMBL" id="MFC4633754.1"/>
    </source>
</evidence>
<dbReference type="SUPFAM" id="SSF111384">
    <property type="entry name" value="OmpH-like"/>
    <property type="match status" value="1"/>
</dbReference>
<dbReference type="Proteomes" id="UP001596043">
    <property type="component" value="Unassembled WGS sequence"/>
</dbReference>
<dbReference type="SMART" id="SM00935">
    <property type="entry name" value="OmpH"/>
    <property type="match status" value="1"/>
</dbReference>
<organism evidence="3 4">
    <name type="scientific">Dokdonia ponticola</name>
    <dbReference type="NCBI Taxonomy" id="2041041"/>
    <lineage>
        <taxon>Bacteria</taxon>
        <taxon>Pseudomonadati</taxon>
        <taxon>Bacteroidota</taxon>
        <taxon>Flavobacteriia</taxon>
        <taxon>Flavobacteriales</taxon>
        <taxon>Flavobacteriaceae</taxon>
        <taxon>Dokdonia</taxon>
    </lineage>
</organism>
<dbReference type="InterPro" id="IPR024930">
    <property type="entry name" value="Skp_dom_sf"/>
</dbReference>
<evidence type="ECO:0000313" key="4">
    <source>
        <dbReference type="Proteomes" id="UP001596043"/>
    </source>
</evidence>
<dbReference type="RefSeq" id="WP_379977981.1">
    <property type="nucleotide sequence ID" value="NZ_JBHSFV010000003.1"/>
</dbReference>
<name>A0ABV9HWT8_9FLAO</name>
<dbReference type="InterPro" id="IPR005632">
    <property type="entry name" value="Chaperone_Skp"/>
</dbReference>
<accession>A0ABV9HWT8</accession>
<dbReference type="EMBL" id="JBHSFV010000003">
    <property type="protein sequence ID" value="MFC4633754.1"/>
    <property type="molecule type" value="Genomic_DNA"/>
</dbReference>
<dbReference type="Pfam" id="PF03938">
    <property type="entry name" value="OmpH"/>
    <property type="match status" value="1"/>
</dbReference>
<keyword evidence="2" id="KW-0732">Signal</keyword>
<dbReference type="Gene3D" id="3.30.910.20">
    <property type="entry name" value="Skp domain"/>
    <property type="match status" value="1"/>
</dbReference>
<sequence length="172" mass="19760">MKKIGILLVIAFLVIGCQTEKTAFVNTEELFKEYAEMNDVRERFTKENDEILKDLELKFQPLQIKQQQFLSNSATMSPKKQQERYQELAAEDQKFQQERQARIGKLQADSQAAIDSVITKVKDKVKEYGKTNGYSYIYGSNDAGSVMYGKEELDITSNVLEYLNTAYKSAKE</sequence>
<comment type="similarity">
    <text evidence="1">Belongs to the Skp family.</text>
</comment>
<dbReference type="PANTHER" id="PTHR35089:SF1">
    <property type="entry name" value="CHAPERONE PROTEIN SKP"/>
    <property type="match status" value="1"/>
</dbReference>
<proteinExistence type="inferred from homology"/>
<protein>
    <submittedName>
        <fullName evidence="3">OmpH family outer membrane protein</fullName>
    </submittedName>
</protein>
<evidence type="ECO:0000256" key="1">
    <source>
        <dbReference type="ARBA" id="ARBA00009091"/>
    </source>
</evidence>
<evidence type="ECO:0000256" key="2">
    <source>
        <dbReference type="ARBA" id="ARBA00022729"/>
    </source>
</evidence>